<dbReference type="SMART" id="SM00382">
    <property type="entry name" value="AAA"/>
    <property type="match status" value="1"/>
</dbReference>
<dbReference type="EMBL" id="BLXZ01000002">
    <property type="protein sequence ID" value="GFO67809.1"/>
    <property type="molecule type" value="Genomic_DNA"/>
</dbReference>
<dbReference type="NCBIfam" id="TIGR01420">
    <property type="entry name" value="pilT_fam"/>
    <property type="match status" value="1"/>
</dbReference>
<dbReference type="PROSITE" id="PS00662">
    <property type="entry name" value="T2SP_E"/>
    <property type="match status" value="1"/>
</dbReference>
<dbReference type="InterPro" id="IPR001482">
    <property type="entry name" value="T2SS/T4SS_dom"/>
</dbReference>
<dbReference type="GO" id="GO:0005524">
    <property type="term" value="F:ATP binding"/>
    <property type="evidence" value="ECO:0007669"/>
    <property type="project" value="InterPro"/>
</dbReference>
<evidence type="ECO:0000259" key="2">
    <source>
        <dbReference type="PROSITE" id="PS00662"/>
    </source>
</evidence>
<gene>
    <name evidence="3" type="primary">pilT-3</name>
    <name evidence="3" type="ORF">GMLC_13880</name>
</gene>
<dbReference type="CDD" id="cd01131">
    <property type="entry name" value="PilT"/>
    <property type="match status" value="1"/>
</dbReference>
<evidence type="ECO:0000256" key="1">
    <source>
        <dbReference type="ARBA" id="ARBA00006611"/>
    </source>
</evidence>
<dbReference type="InterPro" id="IPR006321">
    <property type="entry name" value="PilT/PilU"/>
</dbReference>
<keyword evidence="4" id="KW-1185">Reference proteome</keyword>
<dbReference type="Gene3D" id="3.30.450.90">
    <property type="match status" value="1"/>
</dbReference>
<evidence type="ECO:0000313" key="3">
    <source>
        <dbReference type="EMBL" id="GFO67809.1"/>
    </source>
</evidence>
<dbReference type="InterPro" id="IPR050921">
    <property type="entry name" value="T4SS_GSP_E_ATPase"/>
</dbReference>
<dbReference type="Gene3D" id="3.40.50.300">
    <property type="entry name" value="P-loop containing nucleotide triphosphate hydrolases"/>
    <property type="match status" value="1"/>
</dbReference>
<dbReference type="GO" id="GO:0016887">
    <property type="term" value="F:ATP hydrolysis activity"/>
    <property type="evidence" value="ECO:0007669"/>
    <property type="project" value="InterPro"/>
</dbReference>
<dbReference type="PANTHER" id="PTHR30486:SF6">
    <property type="entry name" value="TYPE IV PILUS RETRACTATION ATPASE PILT"/>
    <property type="match status" value="1"/>
</dbReference>
<evidence type="ECO:0000313" key="4">
    <source>
        <dbReference type="Proteomes" id="UP000587586"/>
    </source>
</evidence>
<accession>A0A6V8N968</accession>
<dbReference type="InterPro" id="IPR003593">
    <property type="entry name" value="AAA+_ATPase"/>
</dbReference>
<organism evidence="3 4">
    <name type="scientific">Geomonas limicola</name>
    <dbReference type="NCBI Taxonomy" id="2740186"/>
    <lineage>
        <taxon>Bacteria</taxon>
        <taxon>Pseudomonadati</taxon>
        <taxon>Thermodesulfobacteriota</taxon>
        <taxon>Desulfuromonadia</taxon>
        <taxon>Geobacterales</taxon>
        <taxon>Geobacteraceae</taxon>
        <taxon>Geomonas</taxon>
    </lineage>
</organism>
<dbReference type="RefSeq" id="WP_183360327.1">
    <property type="nucleotide sequence ID" value="NZ_BLXZ01000002.1"/>
</dbReference>
<dbReference type="Proteomes" id="UP000587586">
    <property type="component" value="Unassembled WGS sequence"/>
</dbReference>
<protein>
    <submittedName>
        <fullName evidence="3">Twitching motility protein PilT</fullName>
    </submittedName>
</protein>
<sequence length="358" mass="39493">MARIDALFKLMSDKGASDLHLSTGAPPIFRLRGEMERQNFKALGHEELKAILFEILTQAQREEFEEHHDLDFAYSVPGLARFRGNLMMQHRGIAAVFRIIPSKILSADDLGLPDAVRNLTGLKKGLVLVTGPTGSGKSTTLAAMIDLINSTRSEHIITLEDPLEFIHENKMSLFNQRQIGEHSDSFATALRAALREDPDVILVGEMRDLETIHLAMSAAETGHLVFGTLHTASAAKTVDRIVDVFPKDAQEQVRAVLSEALKGVICQQLLKSSDGKGRVAALEIMVGTPAIGNLIREGKTFQIPSIMQTARRDGMQLMDQHILDLLKTKKVAPEEAYRCCNDKKLFEQHLPSKEAGQG</sequence>
<dbReference type="SUPFAM" id="SSF52540">
    <property type="entry name" value="P-loop containing nucleoside triphosphate hydrolases"/>
    <property type="match status" value="1"/>
</dbReference>
<proteinExistence type="inferred from homology"/>
<dbReference type="PANTHER" id="PTHR30486">
    <property type="entry name" value="TWITCHING MOTILITY PROTEIN PILT"/>
    <property type="match status" value="1"/>
</dbReference>
<feature type="domain" description="Bacterial type II secretion system protein E" evidence="2">
    <location>
        <begin position="194"/>
        <end position="208"/>
    </location>
</feature>
<dbReference type="Pfam" id="PF00437">
    <property type="entry name" value="T2SSE"/>
    <property type="match status" value="1"/>
</dbReference>
<comment type="caution">
    <text evidence="3">The sequence shown here is derived from an EMBL/GenBank/DDBJ whole genome shotgun (WGS) entry which is preliminary data.</text>
</comment>
<dbReference type="InterPro" id="IPR027417">
    <property type="entry name" value="P-loop_NTPase"/>
</dbReference>
<reference evidence="4" key="1">
    <citation type="submission" date="2020-06" db="EMBL/GenBank/DDBJ databases">
        <title>Draft genomic sequecing of Geomonas sp. Red745.</title>
        <authorList>
            <person name="Itoh H."/>
            <person name="Xu Z.X."/>
            <person name="Ushijima N."/>
            <person name="Masuda Y."/>
            <person name="Shiratori Y."/>
            <person name="Senoo K."/>
        </authorList>
    </citation>
    <scope>NUCLEOTIDE SEQUENCE [LARGE SCALE GENOMIC DNA]</scope>
    <source>
        <strain evidence="4">Red745</strain>
    </source>
</reference>
<name>A0A6V8N968_9BACT</name>
<dbReference type="AlphaFoldDB" id="A0A6V8N968"/>
<comment type="similarity">
    <text evidence="1">Belongs to the GSP E family.</text>
</comment>